<gene>
    <name evidence="1" type="ORF">PYR84_20545</name>
</gene>
<reference evidence="1" key="1">
    <citation type="submission" date="2023-03" db="EMBL/GenBank/DDBJ databases">
        <title>Synergistic degradation of erythromycin by symbiotic bacteria Ery-6A and Ery-6B and application in simulated water remediation.</title>
        <authorList>
            <person name="Xu S."/>
        </authorList>
    </citation>
    <scope>NUCLEOTIDE SEQUENCE</scope>
    <source>
        <strain evidence="1">Ery-6A</strain>
    </source>
</reference>
<accession>A0AAX3SGY5</accession>
<evidence type="ECO:0000313" key="1">
    <source>
        <dbReference type="EMBL" id="WFF79321.1"/>
    </source>
</evidence>
<dbReference type="AlphaFoldDB" id="A0AAX3SGY5"/>
<dbReference type="Proteomes" id="UP001219066">
    <property type="component" value="Chromosome"/>
</dbReference>
<dbReference type="RefSeq" id="WP_277848721.1">
    <property type="nucleotide sequence ID" value="NZ_CP120956.1"/>
</dbReference>
<proteinExistence type="predicted"/>
<evidence type="ECO:0000313" key="2">
    <source>
        <dbReference type="Proteomes" id="UP001219066"/>
    </source>
</evidence>
<name>A0AAX3SGY5_9BURK</name>
<sequence length="105" mass="11856">MALLLGGRLRKLGQRISPIDLVQGHGQAVPEREIDQPQGNVHRHGLQPGLVVGDVSLAAFDSNAKLFLGHTQERPYGFECLHDIHYQRRWFMRQPAPLITNNQRA</sequence>
<protein>
    <submittedName>
        <fullName evidence="1">Uncharacterized protein</fullName>
    </submittedName>
</protein>
<organism evidence="1 2">
    <name type="scientific">Delftia tsuruhatensis</name>
    <dbReference type="NCBI Taxonomy" id="180282"/>
    <lineage>
        <taxon>Bacteria</taxon>
        <taxon>Pseudomonadati</taxon>
        <taxon>Pseudomonadota</taxon>
        <taxon>Betaproteobacteria</taxon>
        <taxon>Burkholderiales</taxon>
        <taxon>Comamonadaceae</taxon>
        <taxon>Delftia</taxon>
    </lineage>
</organism>
<dbReference type="EMBL" id="CP120956">
    <property type="protein sequence ID" value="WFF79321.1"/>
    <property type="molecule type" value="Genomic_DNA"/>
</dbReference>